<dbReference type="PANTHER" id="PTHR38340">
    <property type="entry name" value="S-LAYER PROTEIN"/>
    <property type="match status" value="1"/>
</dbReference>
<keyword evidence="7" id="KW-0472">Membrane</keyword>
<evidence type="ECO:0000256" key="6">
    <source>
        <dbReference type="ARBA" id="ARBA00023026"/>
    </source>
</evidence>
<feature type="domain" description="DUF4214" evidence="9">
    <location>
        <begin position="46"/>
        <end position="106"/>
    </location>
</feature>
<evidence type="ECO:0000256" key="5">
    <source>
        <dbReference type="ARBA" id="ARBA00022737"/>
    </source>
</evidence>
<dbReference type="InterPro" id="IPR011049">
    <property type="entry name" value="Serralysin-like_metalloprot_C"/>
</dbReference>
<comment type="caution">
    <text evidence="10">The sequence shown here is derived from an EMBL/GenBank/DDBJ whole genome shotgun (WGS) entry which is preliminary data.</text>
</comment>
<name>A0ABT2DF59_9BURK</name>
<dbReference type="Gene3D" id="2.60.40.10">
    <property type="entry name" value="Immunoglobulins"/>
    <property type="match status" value="6"/>
</dbReference>
<dbReference type="EMBL" id="JANUHB010000004">
    <property type="protein sequence ID" value="MCS0809950.1"/>
    <property type="molecule type" value="Genomic_DNA"/>
</dbReference>
<dbReference type="Gene3D" id="1.10.3130.20">
    <property type="entry name" value="Phycobilisome linker domain"/>
    <property type="match status" value="1"/>
</dbReference>
<keyword evidence="6" id="KW-0843">Virulence</keyword>
<dbReference type="InterPro" id="IPR018511">
    <property type="entry name" value="Hemolysin-typ_Ca-bd_CS"/>
</dbReference>
<evidence type="ECO:0000256" key="4">
    <source>
        <dbReference type="ARBA" id="ARBA00022656"/>
    </source>
</evidence>
<organism evidence="10 11">
    <name type="scientific">Massilia agilis</name>
    <dbReference type="NCBI Taxonomy" id="1811226"/>
    <lineage>
        <taxon>Bacteria</taxon>
        <taxon>Pseudomonadati</taxon>
        <taxon>Pseudomonadota</taxon>
        <taxon>Betaproteobacteria</taxon>
        <taxon>Burkholderiales</taxon>
        <taxon>Oxalobacteraceae</taxon>
        <taxon>Telluria group</taxon>
        <taxon>Massilia</taxon>
    </lineage>
</organism>
<dbReference type="SUPFAM" id="SSF51120">
    <property type="entry name" value="beta-Roll"/>
    <property type="match status" value="3"/>
</dbReference>
<keyword evidence="3" id="KW-0964">Secreted</keyword>
<feature type="domain" description="Ig-like" evidence="8">
    <location>
        <begin position="1078"/>
        <end position="1183"/>
    </location>
</feature>
<dbReference type="PROSITE" id="PS00018">
    <property type="entry name" value="EF_HAND_1"/>
    <property type="match status" value="1"/>
</dbReference>
<comment type="subcellular location">
    <subcellularLocation>
        <location evidence="1">Membrane</location>
    </subcellularLocation>
    <subcellularLocation>
        <location evidence="2">Secreted</location>
    </subcellularLocation>
</comment>
<dbReference type="PRINTS" id="PR00313">
    <property type="entry name" value="CABNDNGRPT"/>
</dbReference>
<dbReference type="PROSITE" id="PS00330">
    <property type="entry name" value="HEMOLYSIN_CALCIUM"/>
    <property type="match status" value="4"/>
</dbReference>
<dbReference type="Pfam" id="PF12245">
    <property type="entry name" value="Big_3_2"/>
    <property type="match status" value="1"/>
</dbReference>
<evidence type="ECO:0000256" key="7">
    <source>
        <dbReference type="ARBA" id="ARBA00023136"/>
    </source>
</evidence>
<dbReference type="InterPro" id="IPR022038">
    <property type="entry name" value="Ig-like_bact"/>
</dbReference>
<dbReference type="Proteomes" id="UP001206126">
    <property type="component" value="Unassembled WGS sequence"/>
</dbReference>
<evidence type="ECO:0000256" key="3">
    <source>
        <dbReference type="ARBA" id="ARBA00022525"/>
    </source>
</evidence>
<dbReference type="InterPro" id="IPR018247">
    <property type="entry name" value="EF_Hand_1_Ca_BS"/>
</dbReference>
<dbReference type="PRINTS" id="PR01488">
    <property type="entry name" value="RTXTOXINA"/>
</dbReference>
<dbReference type="PANTHER" id="PTHR38340:SF1">
    <property type="entry name" value="S-LAYER PROTEIN"/>
    <property type="match status" value="1"/>
</dbReference>
<accession>A0ABT2DF59</accession>
<keyword evidence="4" id="KW-0800">Toxin</keyword>
<evidence type="ECO:0000259" key="8">
    <source>
        <dbReference type="Pfam" id="PF12245"/>
    </source>
</evidence>
<evidence type="ECO:0000256" key="2">
    <source>
        <dbReference type="ARBA" id="ARBA00004613"/>
    </source>
</evidence>
<reference evidence="10 11" key="1">
    <citation type="submission" date="2022-08" db="EMBL/GenBank/DDBJ databases">
        <title>Reclassification of Massilia species as members of the genera Telluria, Duganella, Pseudoduganella, Mokoshia gen. nov. and Zemynaea gen. nov. using orthogonal and non-orthogonal genome-based approaches.</title>
        <authorList>
            <person name="Bowman J.P."/>
        </authorList>
    </citation>
    <scope>NUCLEOTIDE SEQUENCE [LARGE SCALE GENOMIC DNA]</scope>
    <source>
        <strain evidence="10 11">JCM 31605</strain>
    </source>
</reference>
<dbReference type="Pfam" id="PF13946">
    <property type="entry name" value="DUF4214"/>
    <property type="match status" value="1"/>
</dbReference>
<dbReference type="InterPro" id="IPR003995">
    <property type="entry name" value="RTX_toxin_determinant-A"/>
</dbReference>
<evidence type="ECO:0000259" key="9">
    <source>
        <dbReference type="Pfam" id="PF13946"/>
    </source>
</evidence>
<evidence type="ECO:0000313" key="10">
    <source>
        <dbReference type="EMBL" id="MCS0809950.1"/>
    </source>
</evidence>
<protein>
    <submittedName>
        <fullName evidence="10">DUF4214 domain-containing protein</fullName>
    </submittedName>
</protein>
<dbReference type="InterPro" id="IPR038255">
    <property type="entry name" value="PBS_linker_sf"/>
</dbReference>
<proteinExistence type="predicted"/>
<dbReference type="RefSeq" id="WP_258823763.1">
    <property type="nucleotide sequence ID" value="NZ_JANUHB010000004.1"/>
</dbReference>
<keyword evidence="11" id="KW-1185">Reference proteome</keyword>
<evidence type="ECO:0000313" key="11">
    <source>
        <dbReference type="Proteomes" id="UP001206126"/>
    </source>
</evidence>
<sequence length="2099" mass="210860">MAAQFDSVVTSFYLAYYGRPADPAGLAFWSQALASAGGDFSAIIDAFANSPEAQARFGNSAVNERVNQIYTGLFDRAPEAAGLAYWSDAISGGKTSLAAAAIAIMQGAQGADLDLNTARQNAANAFTAEVAQHGTGYSGAAAVEAGRLLVQAVGTATSAEQVQSMVSAATQLAQVASQTPQVIQALAGSGSLVALLDTARGGADPVGLLQTLAGSAQVAAGNPATLDSLLRGGGMEKVLQVMPANATLHDVVVALDKGGLPAAVEVVYPSQTAAPLPAPTFFVSVDGGHLTVSGTAHDAVLVNLTDNTITRAGNPVALAGSPDLTDVLAGGYAGNVTIAGTAAEVGPAVAGLDGVDAWQIIDSKSAIFTGEPGARTFASPAIADLVNNASALKLTGTLSAEERALLDGLSKFDMATLDAVIDSVAPAAGVLAFDGLAITGTGLSQGVTNDDTFALQLTGSEDGATVAYQVSHDGQAWSAATTTTGLDSGTWYFRARVTDAAGNISTSNVIQAVIDKTAPLVTAIAYGVNDGQLAIGEPISLSVTFSKVVDVNGTPAITLNNGGTATYASGAGSHTLVFTYTPHAGESIADLATALTNAFSGQVADQVGNPVLATGFDNVNPAGTVQVDGIVPTTAITIAQIGEDRGDSPDVRADFVTNQQTTTVHATLASALATGEYVQYSVDGTNWSNASVNGTSVSIGDVATAGNPTVSLRLVDAAGNAGTPVSQQIVYDGQAPATAVTFDAISEDGGDSPDTQHDFVTNQALATVTATLSAALADGEYVQFSLDGQTWLTATAQNPQNLLPGPAGQVSGTTLTISGIAMATTQAVAVRVVDAAGNAGETARHELVYDNQAPQSAVTAWTISQDSGDSPDTSDDFVTNQASVTVTATLSSAPAAGDYVQYSLDGSNWTTAGATPDASVNGAVVTIANINAAQAPTVSVRLVDAAGNAGDTSSRTIVYDSTAPAASLSIVSVTQDTGDSPDTQADFVTNQGSATVRMTLSSPASAGDTLQYSLDNGAHWLSEHASVDGTAAAITGLDVTGSPLLQVRLVDAAGNAGNASSQQISYDGSAPGVGTIAYSQVTQGANDTQLDTVTNVRMANVDFIYDGNDLAAGETFQYSLDGSSWSSANIDVYTSTNTVRVRGIDLAAGQPNGLNKETVVSLRAVDAAGNATGAVSTTVVYDSQASAPLVTLQSDTAGPNGTANDGITATGAYNVAGIEAGAKVEYSTDGVTWTTAAPSLAEGANSFQVRQTDKAGNVSAGSQLSFQLDRVAPDAPQVQLASDTGASGSDGITSSGRVLLSNLEGNGTAWQYSLDGTNWTTGQNGATQLDLTGSGDGIKDLLVRQVDLAGNVGASTALHFSLDTVAPNGSALSFSAVEQATTDANVTSLTSARVYFRYAGTLDSDAIVQWRLADGGWHNVDSGSIDTSTKTIIAGPIDLSNADPVVQLRTIDTAGNAGPTLSQLIDGPFSFVMSAAESYSGIRVTSNTAGQIFLVDAATSAETRVYSTTGGDAVNGTVVVGKQTTAASGVVKVVTAGGATGTDTTKIFGVGTDNAESLAGQYVWGFGGNDTLSGTSGADYLVGGDGNDVLTGGDGDDSLAGEGGADVLTGGAGADKFVFKALSDSVEAVNGGAGYDTITDFTAGTDKVDLSASGFVAHPNYGYTISSTLHASLASLITEANTFLPTYTTYGSVFIGQVGKDVYVLGENHTLNMHKYDSGLDLIIKLQDVASKGLSLSDFLGLSGTIKMVGNNTVVEGTAGDDSLSGGYVRGLGGNDVITGTSGADFLFGGDGNDTVTGGVGVDQIALGAGTNTVVVSTTIAGGAYNWSSDSGWSASLSGAGAGGGDDHGDDTIDGFQFGIDTLKVVAINVPTFNHNTNVYIGTGSASAWAGQVGAFATNVGLIDLNSDGGFGEFAVNFSNPSAALTQANFKASLQYDITGSTGNDTITTGAKDDVIRGGAGADTLDGGAGNDTYVYTAASDSYVVNDALPAHGFDVVQFNVGDIFDLAVNVDWITSMGIGATANATGSALLSQLNQFFGSAQAGRAGGVDAVLMSFSDGQEFLVVDMNGDDAITSADLVVRVVGVGNNAHVEGGNVVMG</sequence>
<dbReference type="InterPro" id="IPR050557">
    <property type="entry name" value="RTX_toxin/Mannuronan_C5-epim"/>
</dbReference>
<dbReference type="Gene3D" id="2.150.10.10">
    <property type="entry name" value="Serralysin-like metalloprotease, C-terminal"/>
    <property type="match status" value="3"/>
</dbReference>
<evidence type="ECO:0000256" key="1">
    <source>
        <dbReference type="ARBA" id="ARBA00004370"/>
    </source>
</evidence>
<dbReference type="InterPro" id="IPR001343">
    <property type="entry name" value="Hemolysn_Ca-bd"/>
</dbReference>
<dbReference type="InterPro" id="IPR013783">
    <property type="entry name" value="Ig-like_fold"/>
</dbReference>
<keyword evidence="5" id="KW-0677">Repeat</keyword>
<gene>
    <name evidence="10" type="ORF">NX774_18670</name>
</gene>
<dbReference type="Pfam" id="PF00353">
    <property type="entry name" value="HemolysinCabind"/>
    <property type="match status" value="3"/>
</dbReference>
<dbReference type="InterPro" id="IPR025282">
    <property type="entry name" value="DUF4214"/>
</dbReference>